<protein>
    <submittedName>
        <fullName evidence="2">Uncharacterized protein</fullName>
    </submittedName>
</protein>
<gene>
    <name evidence="2" type="ORF">SDC9_153392</name>
</gene>
<feature type="transmembrane region" description="Helical" evidence="1">
    <location>
        <begin position="52"/>
        <end position="72"/>
    </location>
</feature>
<comment type="caution">
    <text evidence="2">The sequence shown here is derived from an EMBL/GenBank/DDBJ whole genome shotgun (WGS) entry which is preliminary data.</text>
</comment>
<evidence type="ECO:0000256" key="1">
    <source>
        <dbReference type="SAM" id="Phobius"/>
    </source>
</evidence>
<accession>A0A645EW85</accession>
<dbReference type="EMBL" id="VSSQ01052028">
    <property type="protein sequence ID" value="MPN06137.1"/>
    <property type="molecule type" value="Genomic_DNA"/>
</dbReference>
<reference evidence="2" key="1">
    <citation type="submission" date="2019-08" db="EMBL/GenBank/DDBJ databases">
        <authorList>
            <person name="Kucharzyk K."/>
            <person name="Murdoch R.W."/>
            <person name="Higgins S."/>
            <person name="Loffler F."/>
        </authorList>
    </citation>
    <scope>NUCLEOTIDE SEQUENCE</scope>
</reference>
<keyword evidence="1" id="KW-0812">Transmembrane</keyword>
<dbReference type="AlphaFoldDB" id="A0A645EW85"/>
<evidence type="ECO:0000313" key="2">
    <source>
        <dbReference type="EMBL" id="MPN06137.1"/>
    </source>
</evidence>
<proteinExistence type="predicted"/>
<name>A0A645EW85_9ZZZZ</name>
<sequence>MKEKINIDQPKLKENPFSVPDRYFEKLEANISERISQTAPKPRWWSVLKPQLALASTFGIILLMGYGAVTLLTPDTKKTEPIPDNQISEFSQTINTETGEFDENTDSLSQTKGIDPDQIVEYLNADASLVYLASLE</sequence>
<keyword evidence="1" id="KW-1133">Transmembrane helix</keyword>
<organism evidence="2">
    <name type="scientific">bioreactor metagenome</name>
    <dbReference type="NCBI Taxonomy" id="1076179"/>
    <lineage>
        <taxon>unclassified sequences</taxon>
        <taxon>metagenomes</taxon>
        <taxon>ecological metagenomes</taxon>
    </lineage>
</organism>
<keyword evidence="1" id="KW-0472">Membrane</keyword>